<accession>A0ABT5LMN4</accession>
<name>A0ABT5LMN4_9GAMM</name>
<evidence type="ECO:0008006" key="3">
    <source>
        <dbReference type="Google" id="ProtNLM"/>
    </source>
</evidence>
<evidence type="ECO:0000313" key="1">
    <source>
        <dbReference type="EMBL" id="MDC9595678.1"/>
    </source>
</evidence>
<proteinExistence type="predicted"/>
<gene>
    <name evidence="1" type="ORF">PSI14_02035</name>
</gene>
<reference evidence="1 2" key="1">
    <citation type="submission" date="2023-02" db="EMBL/GenBank/DDBJ databases">
        <title>Entomopathogenic bacteria.</title>
        <authorList>
            <person name="Machado R.A."/>
        </authorList>
    </citation>
    <scope>NUCLEOTIDE SEQUENCE [LARGE SCALE GENOMIC DNA]</scope>
    <source>
        <strain evidence="1 2">XENO-2</strain>
    </source>
</reference>
<dbReference type="EMBL" id="JAQRFN010000002">
    <property type="protein sequence ID" value="MDC9595678.1"/>
    <property type="molecule type" value="Genomic_DNA"/>
</dbReference>
<dbReference type="Proteomes" id="UP001220225">
    <property type="component" value="Unassembled WGS sequence"/>
</dbReference>
<dbReference type="RefSeq" id="WP_273574173.1">
    <property type="nucleotide sequence ID" value="NZ_JAQRFN010000002.1"/>
</dbReference>
<sequence length="46" mass="5192">MYGRNLFRIHGDSRENPGKASEGCIIVGPNARREIIHSVDRELVVE</sequence>
<keyword evidence="2" id="KW-1185">Reference proteome</keyword>
<organism evidence="1 2">
    <name type="scientific">Xenorhabdus anantnagensis</name>
    <dbReference type="NCBI Taxonomy" id="3025875"/>
    <lineage>
        <taxon>Bacteria</taxon>
        <taxon>Pseudomonadati</taxon>
        <taxon>Pseudomonadota</taxon>
        <taxon>Gammaproteobacteria</taxon>
        <taxon>Enterobacterales</taxon>
        <taxon>Morganellaceae</taxon>
        <taxon>Xenorhabdus</taxon>
    </lineage>
</organism>
<evidence type="ECO:0000313" key="2">
    <source>
        <dbReference type="Proteomes" id="UP001220225"/>
    </source>
</evidence>
<comment type="caution">
    <text evidence="1">The sequence shown here is derived from an EMBL/GenBank/DDBJ whole genome shotgun (WGS) entry which is preliminary data.</text>
</comment>
<protein>
    <recommendedName>
        <fullName evidence="3">DUF2778 domain-containing protein</fullName>
    </recommendedName>
</protein>